<organism evidence="4 5">
    <name type="scientific">Sphingobium cloacae</name>
    <dbReference type="NCBI Taxonomy" id="120107"/>
    <lineage>
        <taxon>Bacteria</taxon>
        <taxon>Pseudomonadati</taxon>
        <taxon>Pseudomonadota</taxon>
        <taxon>Alphaproteobacteria</taxon>
        <taxon>Sphingomonadales</taxon>
        <taxon>Sphingomonadaceae</taxon>
        <taxon>Sphingobium</taxon>
    </lineage>
</organism>
<name>A0A1E1F3Q8_9SPHN</name>
<feature type="coiled-coil region" evidence="1">
    <location>
        <begin position="98"/>
        <end position="125"/>
    </location>
</feature>
<feature type="compositionally biased region" description="Pro residues" evidence="2">
    <location>
        <begin position="16"/>
        <end position="27"/>
    </location>
</feature>
<reference evidence="4 5" key="1">
    <citation type="submission" date="2016-10" db="EMBL/GenBank/DDBJ databases">
        <title>Complete Genome Sequence of the Nonylphenol-Degrading Bacterium Sphingobium cloacae JCM 10874T.</title>
        <authorList>
            <person name="Ootsuka M."/>
            <person name="Nishizawa T."/>
            <person name="Ohta H."/>
        </authorList>
    </citation>
    <scope>NUCLEOTIDE SEQUENCE [LARGE SCALE GENOMIC DNA]</scope>
    <source>
        <strain evidence="4 5">JCM 10874</strain>
    </source>
</reference>
<dbReference type="Proteomes" id="UP000218272">
    <property type="component" value="Chromosome SCLO_1"/>
</dbReference>
<keyword evidence="3" id="KW-0812">Transmembrane</keyword>
<feature type="region of interest" description="Disordered" evidence="2">
    <location>
        <begin position="1"/>
        <end position="28"/>
    </location>
</feature>
<keyword evidence="3" id="KW-1133">Transmembrane helix</keyword>
<evidence type="ECO:0000256" key="3">
    <source>
        <dbReference type="SAM" id="Phobius"/>
    </source>
</evidence>
<dbReference type="EMBL" id="AP017655">
    <property type="protein sequence ID" value="BAV65144.1"/>
    <property type="molecule type" value="Genomic_DNA"/>
</dbReference>
<gene>
    <name evidence="4" type="ORF">SCLO_1021040</name>
</gene>
<accession>A0A1E1F3Q8</accession>
<keyword evidence="3" id="KW-0472">Membrane</keyword>
<keyword evidence="5" id="KW-1185">Reference proteome</keyword>
<proteinExistence type="predicted"/>
<protein>
    <submittedName>
        <fullName evidence="4">Uncharacterized protein</fullName>
    </submittedName>
</protein>
<feature type="transmembrane region" description="Helical" evidence="3">
    <location>
        <begin position="38"/>
        <end position="59"/>
    </location>
</feature>
<dbReference type="AlphaFoldDB" id="A0A1E1F3Q8"/>
<dbReference type="OrthoDB" id="7432270at2"/>
<evidence type="ECO:0000313" key="4">
    <source>
        <dbReference type="EMBL" id="BAV65144.1"/>
    </source>
</evidence>
<evidence type="ECO:0000313" key="5">
    <source>
        <dbReference type="Proteomes" id="UP000218272"/>
    </source>
</evidence>
<sequence>MEEKPPMSEQESAAIAPPPPPPPPLPPSAADVRGRVPWTMLILLLLAFVIGVALTIWAMPLIQKRWMTPAPAIQAAASLPGGPVASATAMRPLTADAAELLDSRVVQLEERLSRITVEAQAASGNATRAEGMLVAFAARRALDNGAPLGYVEGQLRLRFGQAQPRAVATIINAAREPVTLGDLRGGLTQIAAEITSPPRDASWWQALEHEARELITIRKASTPSPRPQAAMERALRDMDAGRVDAALQEVQRMPDRAAADRWMQLARRYLEARRALDLIETAAILEPRQTRVADGLPSPPAP</sequence>
<keyword evidence="1" id="KW-0175">Coiled coil</keyword>
<evidence type="ECO:0000256" key="1">
    <source>
        <dbReference type="SAM" id="Coils"/>
    </source>
</evidence>
<evidence type="ECO:0000256" key="2">
    <source>
        <dbReference type="SAM" id="MobiDB-lite"/>
    </source>
</evidence>
<dbReference type="KEGG" id="sclo:SCLO_1021040"/>